<feature type="transmembrane region" description="Helical" evidence="1">
    <location>
        <begin position="16"/>
        <end position="35"/>
    </location>
</feature>
<evidence type="ECO:0000313" key="2">
    <source>
        <dbReference type="EMBL" id="MFC5344002.1"/>
    </source>
</evidence>
<dbReference type="RefSeq" id="WP_376866714.1">
    <property type="nucleotide sequence ID" value="NZ_JBHSLF010000017.1"/>
</dbReference>
<organism evidence="2 3">
    <name type="scientific">Brevundimonas staleyi</name>
    <dbReference type="NCBI Taxonomy" id="74326"/>
    <lineage>
        <taxon>Bacteria</taxon>
        <taxon>Pseudomonadati</taxon>
        <taxon>Pseudomonadota</taxon>
        <taxon>Alphaproteobacteria</taxon>
        <taxon>Caulobacterales</taxon>
        <taxon>Caulobacteraceae</taxon>
        <taxon>Brevundimonas</taxon>
    </lineage>
</organism>
<dbReference type="NCBIfam" id="TIGR02532">
    <property type="entry name" value="IV_pilin_GFxxxE"/>
    <property type="match status" value="1"/>
</dbReference>
<name>A0ABW0FRG7_9CAUL</name>
<keyword evidence="1" id="KW-0472">Membrane</keyword>
<keyword evidence="1" id="KW-0812">Transmembrane</keyword>
<dbReference type="InterPro" id="IPR012902">
    <property type="entry name" value="N_methyl_site"/>
</dbReference>
<dbReference type="Pfam" id="PF07963">
    <property type="entry name" value="N_methyl"/>
    <property type="match status" value="1"/>
</dbReference>
<sequence length="155" mass="17279">MSPPIRPARRCREGMSLLEILVVLAIFAMGTAVIMPSSAKMLDQATAHAVFFEFQREVSDLRREANRTETPIRLIDPQVQPDPALGERRVRLREPWRYTMAPTLEIDEGGACGTTTANLLNGDRVVMTLRTDDGTCRFSRLQTTAAPPREPSSPQ</sequence>
<accession>A0ABW0FRG7</accession>
<keyword evidence="3" id="KW-1185">Reference proteome</keyword>
<dbReference type="Proteomes" id="UP001596152">
    <property type="component" value="Unassembled WGS sequence"/>
</dbReference>
<proteinExistence type="predicted"/>
<dbReference type="EMBL" id="JBHSLF010000017">
    <property type="protein sequence ID" value="MFC5344002.1"/>
    <property type="molecule type" value="Genomic_DNA"/>
</dbReference>
<comment type="caution">
    <text evidence="2">The sequence shown here is derived from an EMBL/GenBank/DDBJ whole genome shotgun (WGS) entry which is preliminary data.</text>
</comment>
<protein>
    <submittedName>
        <fullName evidence="2">Prepilin-type N-terminal cleavage/methylation domain-containing protein</fullName>
    </submittedName>
</protein>
<reference evidence="3" key="1">
    <citation type="journal article" date="2019" name="Int. J. Syst. Evol. Microbiol.">
        <title>The Global Catalogue of Microorganisms (GCM) 10K type strain sequencing project: providing services to taxonomists for standard genome sequencing and annotation.</title>
        <authorList>
            <consortium name="The Broad Institute Genomics Platform"/>
            <consortium name="The Broad Institute Genome Sequencing Center for Infectious Disease"/>
            <person name="Wu L."/>
            <person name="Ma J."/>
        </authorList>
    </citation>
    <scope>NUCLEOTIDE SEQUENCE [LARGE SCALE GENOMIC DNA]</scope>
    <source>
        <strain evidence="3">JCM 12125</strain>
    </source>
</reference>
<evidence type="ECO:0000313" key="3">
    <source>
        <dbReference type="Proteomes" id="UP001596152"/>
    </source>
</evidence>
<dbReference type="PROSITE" id="PS00409">
    <property type="entry name" value="PROKAR_NTER_METHYL"/>
    <property type="match status" value="1"/>
</dbReference>
<gene>
    <name evidence="2" type="ORF">ACFPIE_08760</name>
</gene>
<keyword evidence="1" id="KW-1133">Transmembrane helix</keyword>
<evidence type="ECO:0000256" key="1">
    <source>
        <dbReference type="SAM" id="Phobius"/>
    </source>
</evidence>